<name>A0A8E2FC37_9PEZI</name>
<evidence type="ECO:0000313" key="3">
    <source>
        <dbReference type="EMBL" id="OCL14442.1"/>
    </source>
</evidence>
<gene>
    <name evidence="3" type="ORF">AOQ84DRAFT_405903</name>
</gene>
<keyword evidence="2" id="KW-0472">Membrane</keyword>
<feature type="transmembrane region" description="Helical" evidence="2">
    <location>
        <begin position="194"/>
        <end position="219"/>
    </location>
</feature>
<keyword evidence="2" id="KW-0812">Transmembrane</keyword>
<feature type="transmembrane region" description="Helical" evidence="2">
    <location>
        <begin position="117"/>
        <end position="135"/>
    </location>
</feature>
<dbReference type="AlphaFoldDB" id="A0A8E2FC37"/>
<feature type="region of interest" description="Disordered" evidence="1">
    <location>
        <begin position="168"/>
        <end position="189"/>
    </location>
</feature>
<dbReference type="OrthoDB" id="10467444at2759"/>
<sequence length="234" mass="24739">MTPPYTSTFPVQAPNFITMSTTGYINMVFTEINPTSTTTTILLVYQPDCCNQKVFTLGPYTVLRHDTTPSTPTPPVITPPPAQSAQPTQTAASATVTPISVGTSLSPAPFSPSTCESLLAAFLVVFWHFISVSLFSGRLATLLPVCCADGTSAVILASSTFQTVRSTQPLPNPITASATPTQPSSNHHPSATDLATILGAVFGSLFGGATLVVTVAMCWMEWKKHNTNQSIELT</sequence>
<accession>A0A8E2FC37</accession>
<dbReference type="EMBL" id="KV748575">
    <property type="protein sequence ID" value="OCL14442.1"/>
    <property type="molecule type" value="Genomic_DNA"/>
</dbReference>
<keyword evidence="4" id="KW-1185">Reference proteome</keyword>
<reference evidence="3 4" key="1">
    <citation type="journal article" date="2016" name="Nat. Commun.">
        <title>Ectomycorrhizal ecology is imprinted in the genome of the dominant symbiotic fungus Cenococcum geophilum.</title>
        <authorList>
            <consortium name="DOE Joint Genome Institute"/>
            <person name="Peter M."/>
            <person name="Kohler A."/>
            <person name="Ohm R.A."/>
            <person name="Kuo A."/>
            <person name="Krutzmann J."/>
            <person name="Morin E."/>
            <person name="Arend M."/>
            <person name="Barry K.W."/>
            <person name="Binder M."/>
            <person name="Choi C."/>
            <person name="Clum A."/>
            <person name="Copeland A."/>
            <person name="Grisel N."/>
            <person name="Haridas S."/>
            <person name="Kipfer T."/>
            <person name="LaButti K."/>
            <person name="Lindquist E."/>
            <person name="Lipzen A."/>
            <person name="Maire R."/>
            <person name="Meier B."/>
            <person name="Mihaltcheva S."/>
            <person name="Molinier V."/>
            <person name="Murat C."/>
            <person name="Poggeler S."/>
            <person name="Quandt C.A."/>
            <person name="Sperisen C."/>
            <person name="Tritt A."/>
            <person name="Tisserant E."/>
            <person name="Crous P.W."/>
            <person name="Henrissat B."/>
            <person name="Nehls U."/>
            <person name="Egli S."/>
            <person name="Spatafora J.W."/>
            <person name="Grigoriev I.V."/>
            <person name="Martin F.M."/>
        </authorList>
    </citation>
    <scope>NUCLEOTIDE SEQUENCE [LARGE SCALE GENOMIC DNA]</scope>
    <source>
        <strain evidence="3 4">CBS 207.34</strain>
    </source>
</reference>
<proteinExistence type="predicted"/>
<keyword evidence="2" id="KW-1133">Transmembrane helix</keyword>
<dbReference type="Proteomes" id="UP000250140">
    <property type="component" value="Unassembled WGS sequence"/>
</dbReference>
<organism evidence="3 4">
    <name type="scientific">Glonium stellatum</name>
    <dbReference type="NCBI Taxonomy" id="574774"/>
    <lineage>
        <taxon>Eukaryota</taxon>
        <taxon>Fungi</taxon>
        <taxon>Dikarya</taxon>
        <taxon>Ascomycota</taxon>
        <taxon>Pezizomycotina</taxon>
        <taxon>Dothideomycetes</taxon>
        <taxon>Pleosporomycetidae</taxon>
        <taxon>Gloniales</taxon>
        <taxon>Gloniaceae</taxon>
        <taxon>Glonium</taxon>
    </lineage>
</organism>
<evidence type="ECO:0000256" key="1">
    <source>
        <dbReference type="SAM" id="MobiDB-lite"/>
    </source>
</evidence>
<protein>
    <submittedName>
        <fullName evidence="3">Uncharacterized protein</fullName>
    </submittedName>
</protein>
<evidence type="ECO:0000256" key="2">
    <source>
        <dbReference type="SAM" id="Phobius"/>
    </source>
</evidence>
<evidence type="ECO:0000313" key="4">
    <source>
        <dbReference type="Proteomes" id="UP000250140"/>
    </source>
</evidence>